<keyword evidence="2" id="KW-1185">Reference proteome</keyword>
<dbReference type="AlphaFoldDB" id="A0AAE3EF13"/>
<proteinExistence type="predicted"/>
<organism evidence="1 2">
    <name type="scientific">Teretinema zuelzerae</name>
    <dbReference type="NCBI Taxonomy" id="156"/>
    <lineage>
        <taxon>Bacteria</taxon>
        <taxon>Pseudomonadati</taxon>
        <taxon>Spirochaetota</taxon>
        <taxon>Spirochaetia</taxon>
        <taxon>Spirochaetales</taxon>
        <taxon>Treponemataceae</taxon>
        <taxon>Teretinema</taxon>
    </lineage>
</organism>
<name>A0AAE3EF13_9SPIR</name>
<reference evidence="1" key="1">
    <citation type="submission" date="2021-08" db="EMBL/GenBank/DDBJ databases">
        <title>Comparative analyses of Brucepasteria parasyntrophica and Teretinema zuelzerae.</title>
        <authorList>
            <person name="Song Y."/>
            <person name="Brune A."/>
        </authorList>
    </citation>
    <scope>NUCLEOTIDE SEQUENCE</scope>
    <source>
        <strain evidence="1">DSM 1903</strain>
    </source>
</reference>
<evidence type="ECO:0000313" key="2">
    <source>
        <dbReference type="Proteomes" id="UP001198163"/>
    </source>
</evidence>
<sequence length="270" mass="31393">MSFTCKDSIQLISDFVNSKLHGYINELRFFSFSELEHDRDFGLTTNGSFDEDDTELARAILFLIWYGRLPELSFEEIGSGKKYRGDTINTFNTLFGKEDQYKNLITESSFDATITAFKKKYVTIGNFMLMPNSTGGTGNGITSINCYRGVGSGWFDYFDKFLIELDTCLKGNTNDANEKLQTLVSENSFYFGKINTIQKFCEINYLDSYLLNTEVQSLFTPYMYHWKFKKIDSEVRQLFTHFAISYINHVEKIINRRSLKMLQIIIDRMK</sequence>
<evidence type="ECO:0000313" key="1">
    <source>
        <dbReference type="EMBL" id="MCD1653147.1"/>
    </source>
</evidence>
<gene>
    <name evidence="1" type="ORF">K7J14_00280</name>
</gene>
<comment type="caution">
    <text evidence="1">The sequence shown here is derived from an EMBL/GenBank/DDBJ whole genome shotgun (WGS) entry which is preliminary data.</text>
</comment>
<dbReference type="Proteomes" id="UP001198163">
    <property type="component" value="Unassembled WGS sequence"/>
</dbReference>
<dbReference type="RefSeq" id="WP_230752045.1">
    <property type="nucleotide sequence ID" value="NZ_JAINWA010000001.1"/>
</dbReference>
<dbReference type="EMBL" id="JAINWA010000001">
    <property type="protein sequence ID" value="MCD1653147.1"/>
    <property type="molecule type" value="Genomic_DNA"/>
</dbReference>
<protein>
    <submittedName>
        <fullName evidence="1">Uncharacterized protein</fullName>
    </submittedName>
</protein>
<accession>A0AAE3EF13</accession>